<keyword evidence="8" id="KW-0067">ATP-binding</keyword>
<evidence type="ECO:0000256" key="4">
    <source>
        <dbReference type="ARBA" id="ARBA00022605"/>
    </source>
</evidence>
<keyword evidence="4" id="KW-0028">Amino-acid biosynthesis</keyword>
<dbReference type="PANTHER" id="PTHR21087">
    <property type="entry name" value="SHIKIMATE KINASE"/>
    <property type="match status" value="1"/>
</dbReference>
<evidence type="ECO:0000256" key="9">
    <source>
        <dbReference type="ARBA" id="ARBA00023141"/>
    </source>
</evidence>
<dbReference type="GO" id="GO:0009423">
    <property type="term" value="P:chorismate biosynthetic process"/>
    <property type="evidence" value="ECO:0007669"/>
    <property type="project" value="UniProtKB-UniPathway"/>
</dbReference>
<proteinExistence type="inferred from homology"/>
<accession>A0A3B0VD69</accession>
<evidence type="ECO:0000256" key="7">
    <source>
        <dbReference type="ARBA" id="ARBA00022777"/>
    </source>
</evidence>
<comment type="pathway">
    <text evidence="1">Metabolic intermediate biosynthesis; chorismate biosynthesis; chorismate from D-erythrose 4-phosphate and phosphoenolpyruvate: step 5/7.</text>
</comment>
<dbReference type="GO" id="GO:0008652">
    <property type="term" value="P:amino acid biosynthetic process"/>
    <property type="evidence" value="ECO:0007669"/>
    <property type="project" value="UniProtKB-KW"/>
</dbReference>
<gene>
    <name evidence="11" type="ORF">MNBD_DELTA04-979</name>
</gene>
<evidence type="ECO:0000256" key="2">
    <source>
        <dbReference type="ARBA" id="ARBA00006997"/>
    </source>
</evidence>
<keyword evidence="6" id="KW-0547">Nucleotide-binding</keyword>
<dbReference type="GO" id="GO:0009073">
    <property type="term" value="P:aromatic amino acid family biosynthetic process"/>
    <property type="evidence" value="ECO:0007669"/>
    <property type="project" value="UniProtKB-KW"/>
</dbReference>
<evidence type="ECO:0000256" key="8">
    <source>
        <dbReference type="ARBA" id="ARBA00022840"/>
    </source>
</evidence>
<keyword evidence="5" id="KW-0808">Transferase</keyword>
<keyword evidence="9" id="KW-0057">Aromatic amino acid biosynthesis</keyword>
<comment type="similarity">
    <text evidence="2">Belongs to the shikimate kinase family.</text>
</comment>
<evidence type="ECO:0000256" key="10">
    <source>
        <dbReference type="ARBA" id="ARBA00048567"/>
    </source>
</evidence>
<dbReference type="EC" id="2.7.1.71" evidence="3"/>
<evidence type="ECO:0000256" key="6">
    <source>
        <dbReference type="ARBA" id="ARBA00022741"/>
    </source>
</evidence>
<evidence type="ECO:0000313" key="11">
    <source>
        <dbReference type="EMBL" id="VAW41475.1"/>
    </source>
</evidence>
<keyword evidence="7" id="KW-0418">Kinase</keyword>
<dbReference type="Gene3D" id="3.40.50.300">
    <property type="entry name" value="P-loop containing nucleotide triphosphate hydrolases"/>
    <property type="match status" value="1"/>
</dbReference>
<dbReference type="EMBL" id="UOEY01000124">
    <property type="protein sequence ID" value="VAW41475.1"/>
    <property type="molecule type" value="Genomic_DNA"/>
</dbReference>
<dbReference type="CDD" id="cd00464">
    <property type="entry name" value="SK"/>
    <property type="match status" value="1"/>
</dbReference>
<dbReference type="InterPro" id="IPR027417">
    <property type="entry name" value="P-loop_NTPase"/>
</dbReference>
<dbReference type="SUPFAM" id="SSF52540">
    <property type="entry name" value="P-loop containing nucleoside triphosphate hydrolases"/>
    <property type="match status" value="1"/>
</dbReference>
<dbReference type="GO" id="GO:0004765">
    <property type="term" value="F:shikimate kinase activity"/>
    <property type="evidence" value="ECO:0007669"/>
    <property type="project" value="UniProtKB-EC"/>
</dbReference>
<dbReference type="InterPro" id="IPR031322">
    <property type="entry name" value="Shikimate/glucono_kinase"/>
</dbReference>
<reference evidence="11" key="1">
    <citation type="submission" date="2018-06" db="EMBL/GenBank/DDBJ databases">
        <authorList>
            <person name="Zhirakovskaya E."/>
        </authorList>
    </citation>
    <scope>NUCLEOTIDE SEQUENCE</scope>
</reference>
<evidence type="ECO:0000256" key="3">
    <source>
        <dbReference type="ARBA" id="ARBA00012154"/>
    </source>
</evidence>
<dbReference type="HAMAP" id="MF_00109">
    <property type="entry name" value="Shikimate_kinase"/>
    <property type="match status" value="1"/>
</dbReference>
<sequence length="194" mass="21110">MVVVKEKKTGAAVSSRDGFPARIVLAGFRATGKSAVGGRLAVRLQYRFIDTDEELCARMKGSVTAFVRRSGWPAFRKLEQALLVELAGTEGVVIATGGGAILHQDEWRLLRKGSLVVWLRAGAATIRKRLEADAASAGQRPSLTGIDPGREIEEVLAARESLYRRGSDVVIETEHRTPEDIAAEIEHLCASFRN</sequence>
<dbReference type="PROSITE" id="PS01128">
    <property type="entry name" value="SHIKIMATE_KINASE"/>
    <property type="match status" value="1"/>
</dbReference>
<organism evidence="11">
    <name type="scientific">hydrothermal vent metagenome</name>
    <dbReference type="NCBI Taxonomy" id="652676"/>
    <lineage>
        <taxon>unclassified sequences</taxon>
        <taxon>metagenomes</taxon>
        <taxon>ecological metagenomes</taxon>
    </lineage>
</organism>
<dbReference type="InterPro" id="IPR000623">
    <property type="entry name" value="Shikimate_kinase/TSH1"/>
</dbReference>
<protein>
    <recommendedName>
        <fullName evidence="3">shikimate kinase</fullName>
        <ecNumber evidence="3">2.7.1.71</ecNumber>
    </recommendedName>
</protein>
<dbReference type="InterPro" id="IPR023000">
    <property type="entry name" value="Shikimate_kinase_CS"/>
</dbReference>
<dbReference type="UniPathway" id="UPA00053">
    <property type="reaction ID" value="UER00088"/>
</dbReference>
<comment type="catalytic activity">
    <reaction evidence="10">
        <text>shikimate + ATP = 3-phosphoshikimate + ADP + H(+)</text>
        <dbReference type="Rhea" id="RHEA:13121"/>
        <dbReference type="ChEBI" id="CHEBI:15378"/>
        <dbReference type="ChEBI" id="CHEBI:30616"/>
        <dbReference type="ChEBI" id="CHEBI:36208"/>
        <dbReference type="ChEBI" id="CHEBI:145989"/>
        <dbReference type="ChEBI" id="CHEBI:456216"/>
        <dbReference type="EC" id="2.7.1.71"/>
    </reaction>
</comment>
<dbReference type="GO" id="GO:0005524">
    <property type="term" value="F:ATP binding"/>
    <property type="evidence" value="ECO:0007669"/>
    <property type="project" value="UniProtKB-KW"/>
</dbReference>
<evidence type="ECO:0000256" key="5">
    <source>
        <dbReference type="ARBA" id="ARBA00022679"/>
    </source>
</evidence>
<dbReference type="Pfam" id="PF01202">
    <property type="entry name" value="SKI"/>
    <property type="match status" value="1"/>
</dbReference>
<dbReference type="PRINTS" id="PR01100">
    <property type="entry name" value="SHIKIMTKNASE"/>
</dbReference>
<name>A0A3B0VD69_9ZZZZ</name>
<dbReference type="PANTHER" id="PTHR21087:SF16">
    <property type="entry name" value="SHIKIMATE KINASE 1, CHLOROPLASTIC"/>
    <property type="match status" value="1"/>
</dbReference>
<dbReference type="GO" id="GO:0005829">
    <property type="term" value="C:cytosol"/>
    <property type="evidence" value="ECO:0007669"/>
    <property type="project" value="TreeGrafter"/>
</dbReference>
<evidence type="ECO:0000256" key="1">
    <source>
        <dbReference type="ARBA" id="ARBA00004842"/>
    </source>
</evidence>
<dbReference type="AlphaFoldDB" id="A0A3B0VD69"/>